<dbReference type="RefSeq" id="XP_067918520.1">
    <property type="nucleotide sequence ID" value="XM_068069504.1"/>
</dbReference>
<dbReference type="GeneID" id="94432715"/>
<feature type="non-terminal residue" evidence="2">
    <location>
        <position position="177"/>
    </location>
</feature>
<dbReference type="VEuPathDB" id="ToxoDB:CSUI_009388"/>
<keyword evidence="2" id="KW-0378">Hydrolase</keyword>
<sequence>MKNQRSRLQDVMRPTAVHRAEQKILEALLGNLSAEEHQQWLRHLRCGDLDSRKVHVDIPLSTKTGGGGGAGYRESPSSSSSSSSGGGSSGYGTDPNAIVLDIESILRDMDQQASSHRHTSPFFSSSPRGRGGFDRFSSFHHHEGGGRGQRGSHHSYLTVKEARLKLMQAELDAMITK</sequence>
<accession>A0A2C6KJY9</accession>
<dbReference type="GO" id="GO:0006508">
    <property type="term" value="P:proteolysis"/>
    <property type="evidence" value="ECO:0007669"/>
    <property type="project" value="UniProtKB-KW"/>
</dbReference>
<dbReference type="GO" id="GO:0008233">
    <property type="term" value="F:peptidase activity"/>
    <property type="evidence" value="ECO:0007669"/>
    <property type="project" value="UniProtKB-KW"/>
</dbReference>
<dbReference type="GO" id="GO:0005524">
    <property type="term" value="F:ATP binding"/>
    <property type="evidence" value="ECO:0007669"/>
    <property type="project" value="UniProtKB-KW"/>
</dbReference>
<gene>
    <name evidence="2" type="ORF">CSUI_009388</name>
</gene>
<evidence type="ECO:0000256" key="1">
    <source>
        <dbReference type="SAM" id="MobiDB-lite"/>
    </source>
</evidence>
<keyword evidence="2" id="KW-0645">Protease</keyword>
<protein>
    <submittedName>
        <fullName evidence="2">Atp-dependent hsl protease atp-binding subunit hslu</fullName>
    </submittedName>
</protein>
<proteinExistence type="predicted"/>
<evidence type="ECO:0000313" key="3">
    <source>
        <dbReference type="Proteomes" id="UP000221165"/>
    </source>
</evidence>
<dbReference type="AlphaFoldDB" id="A0A2C6KJY9"/>
<organism evidence="2 3">
    <name type="scientific">Cystoisospora suis</name>
    <dbReference type="NCBI Taxonomy" id="483139"/>
    <lineage>
        <taxon>Eukaryota</taxon>
        <taxon>Sar</taxon>
        <taxon>Alveolata</taxon>
        <taxon>Apicomplexa</taxon>
        <taxon>Conoidasida</taxon>
        <taxon>Coccidia</taxon>
        <taxon>Eucoccidiorida</taxon>
        <taxon>Eimeriorina</taxon>
        <taxon>Sarcocystidae</taxon>
        <taxon>Cystoisospora</taxon>
    </lineage>
</organism>
<feature type="region of interest" description="Disordered" evidence="1">
    <location>
        <begin position="58"/>
        <end position="94"/>
    </location>
</feature>
<keyword evidence="3" id="KW-1185">Reference proteome</keyword>
<keyword evidence="2" id="KW-0547">Nucleotide-binding</keyword>
<dbReference type="OrthoDB" id="1721884at2759"/>
<feature type="region of interest" description="Disordered" evidence="1">
    <location>
        <begin position="109"/>
        <end position="153"/>
    </location>
</feature>
<name>A0A2C6KJY9_9APIC</name>
<reference evidence="2 3" key="1">
    <citation type="journal article" date="2017" name="Int. J. Parasitol.">
        <title>The genome of the protozoan parasite Cystoisospora suis and a reverse vaccinology approach to identify vaccine candidates.</title>
        <authorList>
            <person name="Palmieri N."/>
            <person name="Shrestha A."/>
            <person name="Ruttkowski B."/>
            <person name="Beck T."/>
            <person name="Vogl C."/>
            <person name="Tomley F."/>
            <person name="Blake D.P."/>
            <person name="Joachim A."/>
        </authorList>
    </citation>
    <scope>NUCLEOTIDE SEQUENCE [LARGE SCALE GENOMIC DNA]</scope>
    <source>
        <strain evidence="2 3">Wien I</strain>
    </source>
</reference>
<evidence type="ECO:0000313" key="2">
    <source>
        <dbReference type="EMBL" id="PHJ16795.1"/>
    </source>
</evidence>
<dbReference type="EMBL" id="MIGC01005579">
    <property type="protein sequence ID" value="PHJ16795.1"/>
    <property type="molecule type" value="Genomic_DNA"/>
</dbReference>
<comment type="caution">
    <text evidence="2">The sequence shown here is derived from an EMBL/GenBank/DDBJ whole genome shotgun (WGS) entry which is preliminary data.</text>
</comment>
<keyword evidence="2" id="KW-0067">ATP-binding</keyword>
<dbReference type="Proteomes" id="UP000221165">
    <property type="component" value="Unassembled WGS sequence"/>
</dbReference>